<dbReference type="SUPFAM" id="SSF47473">
    <property type="entry name" value="EF-hand"/>
    <property type="match status" value="1"/>
</dbReference>
<sequence length="87" mass="9389">MKTFISMGLMFAAVIFLQSMLGTSAYAQTDLIAEMDLDEDGMISIREAVADPNLLAAFGKIDTNGDGKISSDELLEANLSRQIDKKA</sequence>
<dbReference type="OrthoDB" id="6335564at2"/>
<dbReference type="Gene3D" id="1.10.238.10">
    <property type="entry name" value="EF-hand"/>
    <property type="match status" value="1"/>
</dbReference>
<dbReference type="AlphaFoldDB" id="K6YFA8"/>
<comment type="caution">
    <text evidence="3">The sequence shown here is derived from an EMBL/GenBank/DDBJ whole genome shotgun (WGS) entry which is preliminary data.</text>
</comment>
<evidence type="ECO:0000313" key="3">
    <source>
        <dbReference type="EMBL" id="GAC15288.1"/>
    </source>
</evidence>
<dbReference type="InterPro" id="IPR018247">
    <property type="entry name" value="EF_Hand_1_Ca_BS"/>
</dbReference>
<evidence type="ECO:0000313" key="4">
    <source>
        <dbReference type="Proteomes" id="UP000006334"/>
    </source>
</evidence>
<keyword evidence="4" id="KW-1185">Reference proteome</keyword>
<dbReference type="Pfam" id="PF13202">
    <property type="entry name" value="EF-hand_5"/>
    <property type="match status" value="2"/>
</dbReference>
<gene>
    <name evidence="3" type="ORF">GLIP_2663</name>
</gene>
<dbReference type="STRING" id="1127673.GLIP_2663"/>
<dbReference type="RefSeq" id="WP_008845093.1">
    <property type="nucleotide sequence ID" value="NZ_BAEN01000049.1"/>
</dbReference>
<evidence type="ECO:0000256" key="1">
    <source>
        <dbReference type="SAM" id="SignalP"/>
    </source>
</evidence>
<keyword evidence="1" id="KW-0732">Signal</keyword>
<accession>K6YFA8</accession>
<protein>
    <recommendedName>
        <fullName evidence="2">EF-hand domain-containing protein</fullName>
    </recommendedName>
</protein>
<feature type="chain" id="PRO_5003901098" description="EF-hand domain-containing protein" evidence="1">
    <location>
        <begin position="28"/>
        <end position="87"/>
    </location>
</feature>
<dbReference type="PROSITE" id="PS00018">
    <property type="entry name" value="EF_HAND_1"/>
    <property type="match status" value="1"/>
</dbReference>
<dbReference type="EMBL" id="BAEN01000049">
    <property type="protein sequence ID" value="GAC15288.1"/>
    <property type="molecule type" value="Genomic_DNA"/>
</dbReference>
<feature type="signal peptide" evidence="1">
    <location>
        <begin position="1"/>
        <end position="27"/>
    </location>
</feature>
<feature type="domain" description="EF-hand" evidence="2">
    <location>
        <begin position="49"/>
        <end position="84"/>
    </location>
</feature>
<proteinExistence type="predicted"/>
<evidence type="ECO:0000259" key="2">
    <source>
        <dbReference type="PROSITE" id="PS50222"/>
    </source>
</evidence>
<dbReference type="Proteomes" id="UP000006334">
    <property type="component" value="Unassembled WGS sequence"/>
</dbReference>
<dbReference type="InterPro" id="IPR002048">
    <property type="entry name" value="EF_hand_dom"/>
</dbReference>
<dbReference type="PROSITE" id="PS50222">
    <property type="entry name" value="EF_HAND_2"/>
    <property type="match status" value="1"/>
</dbReference>
<reference evidence="3 4" key="1">
    <citation type="journal article" date="2017" name="Antonie Van Leeuwenhoek">
        <title>Rhizobium rhizosphaerae sp. nov., a novel species isolated from rice rhizosphere.</title>
        <authorList>
            <person name="Zhao J.J."/>
            <person name="Zhang J."/>
            <person name="Zhang R.J."/>
            <person name="Zhang C.W."/>
            <person name="Yin H.Q."/>
            <person name="Zhang X.X."/>
        </authorList>
    </citation>
    <scope>NUCLEOTIDE SEQUENCE [LARGE SCALE GENOMIC DNA]</scope>
    <source>
        <strain evidence="3 4">E3</strain>
    </source>
</reference>
<dbReference type="InterPro" id="IPR011992">
    <property type="entry name" value="EF-hand-dom_pair"/>
</dbReference>
<name>K6YFA8_9ALTE</name>
<organism evidence="3 4">
    <name type="scientific">Aliiglaciecola lipolytica E3</name>
    <dbReference type="NCBI Taxonomy" id="1127673"/>
    <lineage>
        <taxon>Bacteria</taxon>
        <taxon>Pseudomonadati</taxon>
        <taxon>Pseudomonadota</taxon>
        <taxon>Gammaproteobacteria</taxon>
        <taxon>Alteromonadales</taxon>
        <taxon>Alteromonadaceae</taxon>
        <taxon>Aliiglaciecola</taxon>
    </lineage>
</organism>
<dbReference type="GO" id="GO:0005509">
    <property type="term" value="F:calcium ion binding"/>
    <property type="evidence" value="ECO:0007669"/>
    <property type="project" value="InterPro"/>
</dbReference>